<comment type="caution">
    <text evidence="7">The sequence shown here is derived from an EMBL/GenBank/DDBJ whole genome shotgun (WGS) entry which is preliminary data.</text>
</comment>
<dbReference type="GO" id="GO:0005886">
    <property type="term" value="C:plasma membrane"/>
    <property type="evidence" value="ECO:0007669"/>
    <property type="project" value="UniProtKB-SubCell"/>
</dbReference>
<protein>
    <submittedName>
        <fullName evidence="7">Uncharacterized protein (TIRG00374 family)</fullName>
    </submittedName>
</protein>
<sequence length="335" mass="35582">MMTTRVSPPTGTTPPQRWRDTLLLLGLLVLVLAGLAGLAAATGWQETRDQLLRLGPLQMALLLGLSLVNYAMRGLRWHLFARRVGLPPDLVRDMRHYLGGFLMSVTPGRVGELVRVRWIRRETGLTLERTAPLFLMDRAGDLVAMALILAGALALSTSGIAGAVPLAALALAAAAIATNSRLLTALITRTYRVVGRWHRLFGRLRGMARTLAHFSHSGVLAGAVALGLVGWLAEGYAFYLLLAWLGADTSVATAMAIFVFATLAGGLTGAPGGLGGAEATMIALLTLEGLPPETSIAATAVIRVTTLWFAIGIGAAIFPVAERLSKRKMHAVENR</sequence>
<name>A0A4R2Q1S7_9RHOB</name>
<evidence type="ECO:0000313" key="7">
    <source>
        <dbReference type="EMBL" id="TCP41684.1"/>
    </source>
</evidence>
<keyword evidence="2" id="KW-1003">Cell membrane</keyword>
<feature type="transmembrane region" description="Helical" evidence="6">
    <location>
        <begin position="296"/>
        <end position="321"/>
    </location>
</feature>
<evidence type="ECO:0000256" key="1">
    <source>
        <dbReference type="ARBA" id="ARBA00004651"/>
    </source>
</evidence>
<evidence type="ECO:0000256" key="5">
    <source>
        <dbReference type="ARBA" id="ARBA00023136"/>
    </source>
</evidence>
<proteinExistence type="predicted"/>
<evidence type="ECO:0000256" key="2">
    <source>
        <dbReference type="ARBA" id="ARBA00022475"/>
    </source>
</evidence>
<feature type="transmembrane region" description="Helical" evidence="6">
    <location>
        <begin position="238"/>
        <end position="261"/>
    </location>
</feature>
<keyword evidence="8" id="KW-1185">Reference proteome</keyword>
<gene>
    <name evidence="7" type="ORF">EV662_10427</name>
</gene>
<dbReference type="InterPro" id="IPR022791">
    <property type="entry name" value="L-PG_synthase/AglD"/>
</dbReference>
<dbReference type="AlphaFoldDB" id="A0A4R2Q1S7"/>
<evidence type="ECO:0000313" key="8">
    <source>
        <dbReference type="Proteomes" id="UP000294835"/>
    </source>
</evidence>
<dbReference type="PANTHER" id="PTHR39087:SF2">
    <property type="entry name" value="UPF0104 MEMBRANE PROTEIN MJ1595"/>
    <property type="match status" value="1"/>
</dbReference>
<evidence type="ECO:0000256" key="4">
    <source>
        <dbReference type="ARBA" id="ARBA00022989"/>
    </source>
</evidence>
<feature type="transmembrane region" description="Helical" evidence="6">
    <location>
        <begin position="211"/>
        <end position="232"/>
    </location>
</feature>
<keyword evidence="3 6" id="KW-0812">Transmembrane</keyword>
<comment type="subcellular location">
    <subcellularLocation>
        <location evidence="1">Cell membrane</location>
        <topology evidence="1">Multi-pass membrane protein</topology>
    </subcellularLocation>
</comment>
<feature type="transmembrane region" description="Helical" evidence="6">
    <location>
        <begin position="167"/>
        <end position="191"/>
    </location>
</feature>
<dbReference type="EMBL" id="SLXP01000004">
    <property type="protein sequence ID" value="TCP41684.1"/>
    <property type="molecule type" value="Genomic_DNA"/>
</dbReference>
<dbReference type="Proteomes" id="UP000294835">
    <property type="component" value="Unassembled WGS sequence"/>
</dbReference>
<feature type="transmembrane region" description="Helical" evidence="6">
    <location>
        <begin position="273"/>
        <end position="290"/>
    </location>
</feature>
<keyword evidence="5 6" id="KW-0472">Membrane</keyword>
<evidence type="ECO:0000256" key="6">
    <source>
        <dbReference type="SAM" id="Phobius"/>
    </source>
</evidence>
<dbReference type="PANTHER" id="PTHR39087">
    <property type="entry name" value="UPF0104 MEMBRANE PROTEIN MJ1595"/>
    <property type="match status" value="1"/>
</dbReference>
<feature type="transmembrane region" description="Helical" evidence="6">
    <location>
        <begin position="51"/>
        <end position="72"/>
    </location>
</feature>
<dbReference type="NCBIfam" id="TIGR00374">
    <property type="entry name" value="flippase-like domain"/>
    <property type="match status" value="1"/>
</dbReference>
<reference evidence="7 8" key="1">
    <citation type="submission" date="2019-03" db="EMBL/GenBank/DDBJ databases">
        <title>Genomic Encyclopedia of Type Strains, Phase IV (KMG-IV): sequencing the most valuable type-strain genomes for metagenomic binning, comparative biology and taxonomic classification.</title>
        <authorList>
            <person name="Goeker M."/>
        </authorList>
    </citation>
    <scope>NUCLEOTIDE SEQUENCE [LARGE SCALE GENOMIC DNA]</scope>
    <source>
        <strain evidence="7 8">DSM 18063</strain>
    </source>
</reference>
<evidence type="ECO:0000256" key="3">
    <source>
        <dbReference type="ARBA" id="ARBA00022692"/>
    </source>
</evidence>
<feature type="transmembrane region" description="Helical" evidence="6">
    <location>
        <begin position="142"/>
        <end position="161"/>
    </location>
</feature>
<keyword evidence="4 6" id="KW-1133">Transmembrane helix</keyword>
<accession>A0A4R2Q1S7</accession>
<organism evidence="7 8">
    <name type="scientific">Rhodovulum marinum</name>
    <dbReference type="NCBI Taxonomy" id="320662"/>
    <lineage>
        <taxon>Bacteria</taxon>
        <taxon>Pseudomonadati</taxon>
        <taxon>Pseudomonadota</taxon>
        <taxon>Alphaproteobacteria</taxon>
        <taxon>Rhodobacterales</taxon>
        <taxon>Paracoccaceae</taxon>
        <taxon>Rhodovulum</taxon>
    </lineage>
</organism>
<dbReference type="Pfam" id="PF03706">
    <property type="entry name" value="LPG_synthase_TM"/>
    <property type="match status" value="1"/>
</dbReference>